<dbReference type="AlphaFoldDB" id="A0A966G352"/>
<comment type="caution">
    <text evidence="3">The sequence shown here is derived from an EMBL/GenBank/DDBJ whole genome shotgun (WGS) entry which is preliminary data.</text>
</comment>
<reference evidence="3" key="1">
    <citation type="journal article" date="2019" name="Mol. Ecol.">
        <title>Genome evolution and host-microbiome shifts correspond with intraspecific niche divergence within harmful algal bloom-forming Microcystis aeruginosa.</title>
        <authorList>
            <person name="Jackrel S.L."/>
            <person name="White J.D."/>
            <person name="Evans J.T."/>
            <person name="Buffin K."/>
            <person name="Hayden K."/>
            <person name="Sarnelle O."/>
            <person name="Denef V.J."/>
        </authorList>
    </citation>
    <scope>NUCLEOTIDE SEQUENCE</scope>
    <source>
        <strain evidence="3">G11-04</strain>
    </source>
</reference>
<keyword evidence="1" id="KW-0238">DNA-binding</keyword>
<evidence type="ECO:0000256" key="1">
    <source>
        <dbReference type="ARBA" id="ARBA00023125"/>
    </source>
</evidence>
<dbReference type="PANTHER" id="PTHR46558:SF4">
    <property type="entry name" value="DNA-BIDING PHAGE PROTEIN"/>
    <property type="match status" value="1"/>
</dbReference>
<evidence type="ECO:0000313" key="4">
    <source>
        <dbReference type="Proteomes" id="UP000799330"/>
    </source>
</evidence>
<dbReference type="EMBL" id="JAADAI010000432">
    <property type="protein sequence ID" value="NCS59369.1"/>
    <property type="molecule type" value="Genomic_DNA"/>
</dbReference>
<dbReference type="SUPFAM" id="SSF47413">
    <property type="entry name" value="lambda repressor-like DNA-binding domains"/>
    <property type="match status" value="1"/>
</dbReference>
<dbReference type="SMART" id="SM00530">
    <property type="entry name" value="HTH_XRE"/>
    <property type="match status" value="1"/>
</dbReference>
<dbReference type="InterPro" id="IPR010982">
    <property type="entry name" value="Lambda_DNA-bd_dom_sf"/>
</dbReference>
<name>A0A966G352_MICAE</name>
<dbReference type="PANTHER" id="PTHR46558">
    <property type="entry name" value="TRACRIPTIONAL REGULATORY PROTEIN-RELATED-RELATED"/>
    <property type="match status" value="1"/>
</dbReference>
<evidence type="ECO:0000313" key="3">
    <source>
        <dbReference type="EMBL" id="NCS59369.1"/>
    </source>
</evidence>
<protein>
    <submittedName>
        <fullName evidence="3">Helix-turn-helix transcriptional regulator</fullName>
    </submittedName>
</protein>
<dbReference type="Gene3D" id="1.10.260.40">
    <property type="entry name" value="lambda repressor-like DNA-binding domains"/>
    <property type="match status" value="1"/>
</dbReference>
<dbReference type="CDD" id="cd00093">
    <property type="entry name" value="HTH_XRE"/>
    <property type="match status" value="1"/>
</dbReference>
<dbReference type="Proteomes" id="UP000799330">
    <property type="component" value="Unassembled WGS sequence"/>
</dbReference>
<feature type="domain" description="HTH cro/C1-type" evidence="2">
    <location>
        <begin position="13"/>
        <end position="65"/>
    </location>
</feature>
<gene>
    <name evidence="3" type="ORF">GPJ16_22070</name>
</gene>
<dbReference type="GO" id="GO:0003677">
    <property type="term" value="F:DNA binding"/>
    <property type="evidence" value="ECO:0007669"/>
    <property type="project" value="UniProtKB-KW"/>
</dbReference>
<dbReference type="InterPro" id="IPR001387">
    <property type="entry name" value="Cro/C1-type_HTH"/>
</dbReference>
<dbReference type="PROSITE" id="PS50943">
    <property type="entry name" value="HTH_CROC1"/>
    <property type="match status" value="1"/>
</dbReference>
<dbReference type="Pfam" id="PF01381">
    <property type="entry name" value="HTH_3"/>
    <property type="match status" value="1"/>
</dbReference>
<organism evidence="3 4">
    <name type="scientific">Microcystis aeruginosa G11-04</name>
    <dbReference type="NCBI Taxonomy" id="2685956"/>
    <lineage>
        <taxon>Bacteria</taxon>
        <taxon>Bacillati</taxon>
        <taxon>Cyanobacteriota</taxon>
        <taxon>Cyanophyceae</taxon>
        <taxon>Oscillatoriophycideae</taxon>
        <taxon>Chroococcales</taxon>
        <taxon>Microcystaceae</taxon>
        <taxon>Microcystis</taxon>
    </lineage>
</organism>
<sequence length="68" mass="8081">MQLSFSQWFLIRRREKSLSQLDIAESLGISKQTVSNWERKRTEPCLTVLQIQKLCNLFDCKLEDFPHP</sequence>
<accession>A0A966G352</accession>
<proteinExistence type="predicted"/>
<evidence type="ECO:0000259" key="2">
    <source>
        <dbReference type="PROSITE" id="PS50943"/>
    </source>
</evidence>